<dbReference type="InterPro" id="IPR027417">
    <property type="entry name" value="P-loop_NTPase"/>
</dbReference>
<feature type="transmembrane region" description="Helical" evidence="10">
    <location>
        <begin position="189"/>
        <end position="206"/>
    </location>
</feature>
<keyword evidence="6 13" id="KW-0067">ATP-binding</keyword>
<dbReference type="Gene3D" id="1.20.1560.10">
    <property type="entry name" value="ABC transporter type 1, transmembrane domain"/>
    <property type="match status" value="1"/>
</dbReference>
<keyword evidence="14" id="KW-1185">Reference proteome</keyword>
<dbReference type="InterPro" id="IPR003593">
    <property type="entry name" value="AAA+_ATPase"/>
</dbReference>
<feature type="transmembrane region" description="Helical" evidence="10">
    <location>
        <begin position="44"/>
        <end position="65"/>
    </location>
</feature>
<keyword evidence="4 10" id="KW-0812">Transmembrane</keyword>
<comment type="caution">
    <text evidence="13">The sequence shown here is derived from an EMBL/GenBank/DDBJ whole genome shotgun (WGS) entry which is preliminary data.</text>
</comment>
<dbReference type="SMART" id="SM00382">
    <property type="entry name" value="AAA"/>
    <property type="match status" value="1"/>
</dbReference>
<dbReference type="PROSITE" id="PS00211">
    <property type="entry name" value="ABC_TRANSPORTER_1"/>
    <property type="match status" value="1"/>
</dbReference>
<evidence type="ECO:0000313" key="13">
    <source>
        <dbReference type="EMBL" id="RDB55112.1"/>
    </source>
</evidence>
<dbReference type="GO" id="GO:0140359">
    <property type="term" value="F:ABC-type transporter activity"/>
    <property type="evidence" value="ECO:0007669"/>
    <property type="project" value="InterPro"/>
</dbReference>
<feature type="domain" description="ABC transporter" evidence="11">
    <location>
        <begin position="358"/>
        <end position="592"/>
    </location>
</feature>
<feature type="transmembrane region" description="Helical" evidence="10">
    <location>
        <begin position="77"/>
        <end position="98"/>
    </location>
</feature>
<dbReference type="Pfam" id="PF00664">
    <property type="entry name" value="ABC_membrane"/>
    <property type="match status" value="1"/>
</dbReference>
<evidence type="ECO:0000256" key="9">
    <source>
        <dbReference type="ARBA" id="ARBA00023455"/>
    </source>
</evidence>
<reference evidence="13 14" key="1">
    <citation type="journal article" date="2018" name="Elife">
        <title>Discovery and characterization of a prevalent human gut bacterial enzyme sufficient for the inactivation of a family of plant toxins.</title>
        <authorList>
            <person name="Koppel N."/>
            <person name="Bisanz J.E."/>
            <person name="Pandelia M.E."/>
            <person name="Turnbaugh P.J."/>
            <person name="Balskus E.P."/>
        </authorList>
    </citation>
    <scope>NUCLEOTIDE SEQUENCE [LARGE SCALE GENOMIC DNA]</scope>
    <source>
        <strain evidence="14">anaerobia AP69FAA</strain>
    </source>
</reference>
<keyword evidence="2" id="KW-0813">Transport</keyword>
<dbReference type="Proteomes" id="UP000253792">
    <property type="component" value="Unassembled WGS sequence"/>
</dbReference>
<dbReference type="GO" id="GO:0016887">
    <property type="term" value="F:ATP hydrolysis activity"/>
    <property type="evidence" value="ECO:0007669"/>
    <property type="project" value="InterPro"/>
</dbReference>
<protein>
    <submittedName>
        <fullName evidence="13">ABC transporter ATP-binding protein</fullName>
    </submittedName>
</protein>
<dbReference type="PANTHER" id="PTHR24221:SF397">
    <property type="entry name" value="ABC TRANSPORTER, ATP-BINDING TRANSMEMBRANE PROTEIN"/>
    <property type="match status" value="1"/>
</dbReference>
<evidence type="ECO:0000313" key="14">
    <source>
        <dbReference type="Proteomes" id="UP000253792"/>
    </source>
</evidence>
<evidence type="ECO:0000256" key="10">
    <source>
        <dbReference type="SAM" id="Phobius"/>
    </source>
</evidence>
<evidence type="ECO:0000256" key="3">
    <source>
        <dbReference type="ARBA" id="ARBA00022475"/>
    </source>
</evidence>
<evidence type="ECO:0000259" key="11">
    <source>
        <dbReference type="PROSITE" id="PS50893"/>
    </source>
</evidence>
<dbReference type="OrthoDB" id="9806127at2"/>
<dbReference type="PROSITE" id="PS50893">
    <property type="entry name" value="ABC_TRANSPORTER_2"/>
    <property type="match status" value="1"/>
</dbReference>
<name>A0A369L7Q5_9ACTN</name>
<dbReference type="EMBL" id="PPTP01000006">
    <property type="protein sequence ID" value="RDB55112.1"/>
    <property type="molecule type" value="Genomic_DNA"/>
</dbReference>
<dbReference type="SUPFAM" id="SSF52540">
    <property type="entry name" value="P-loop containing nucleoside triphosphate hydrolases"/>
    <property type="match status" value="1"/>
</dbReference>
<feature type="domain" description="ABC transmembrane type-1" evidence="12">
    <location>
        <begin position="43"/>
        <end position="328"/>
    </location>
</feature>
<evidence type="ECO:0000256" key="8">
    <source>
        <dbReference type="ARBA" id="ARBA00023136"/>
    </source>
</evidence>
<dbReference type="InterPro" id="IPR036640">
    <property type="entry name" value="ABC1_TM_sf"/>
</dbReference>
<evidence type="ECO:0000259" key="12">
    <source>
        <dbReference type="PROSITE" id="PS50929"/>
    </source>
</evidence>
<dbReference type="InterPro" id="IPR003439">
    <property type="entry name" value="ABC_transporter-like_ATP-bd"/>
</dbReference>
<keyword evidence="3" id="KW-1003">Cell membrane</keyword>
<dbReference type="FunFam" id="3.40.50.300:FF:000221">
    <property type="entry name" value="Multidrug ABC transporter ATP-binding protein"/>
    <property type="match status" value="1"/>
</dbReference>
<evidence type="ECO:0000256" key="5">
    <source>
        <dbReference type="ARBA" id="ARBA00022741"/>
    </source>
</evidence>
<evidence type="ECO:0000256" key="7">
    <source>
        <dbReference type="ARBA" id="ARBA00022989"/>
    </source>
</evidence>
<sequence length="602" mass="66137">MRACGETTERARRGGLKGVTAVWRRIQDAFALTDQGMKDFIRGAGFCALANLMLMLPIVVLYFVASDFVRYLDNPSVGLPGMALYAAGIVAALAVMFVTQMWEYRGTYTVVYQESARKRISIAERLRLLPLSFFGKRDLADLTSVIMKDCSDQERLFSHTMPQIFGMGASTLVFAVMMFAFDWRLAASALWPIPVALVALLLTAHIQKSHTAKKNAASLSFADALQEYLECHREIRSLNKVGVFQDELDCRIDRFEREKIGAELAMGVAVCSAQGFLRLGIASVIVVGTVLLVAGQVDFLVFFVYLLAVTRVYDPINVILQAIAELMDMSLSLERMRAIENEPIQTGSTSFEPQGYDVVFEDVGFAYADGEDVLGSVSFKAREGQVTALVGASGSGKSTAVKLASRFWDVNSGAIFVGGVDVSTVDPETLLSAFSEVFQDVVLFDDTVRENIRLGKKDATNEEVLAAARAARCDEFVERLPNGYDTMIGENGSRLSGGERQRISIARALLKDAPIVLLDEATASLDVENETHVQAALSELLQGKTVLVIAHRMRTVDNADKIVVLEGGCVVEQGSPVELREKPDGRYRRMLELQRKSEAWVL</sequence>
<proteinExistence type="inferred from homology"/>
<dbReference type="Pfam" id="PF00005">
    <property type="entry name" value="ABC_tran"/>
    <property type="match status" value="1"/>
</dbReference>
<accession>A0A369L7Q5</accession>
<evidence type="ECO:0000256" key="1">
    <source>
        <dbReference type="ARBA" id="ARBA00004429"/>
    </source>
</evidence>
<dbReference type="GO" id="GO:0034040">
    <property type="term" value="F:ATPase-coupled lipid transmembrane transporter activity"/>
    <property type="evidence" value="ECO:0007669"/>
    <property type="project" value="TreeGrafter"/>
</dbReference>
<dbReference type="AlphaFoldDB" id="A0A369L7Q5"/>
<dbReference type="GO" id="GO:0005886">
    <property type="term" value="C:plasma membrane"/>
    <property type="evidence" value="ECO:0007669"/>
    <property type="project" value="UniProtKB-SubCell"/>
</dbReference>
<dbReference type="InterPro" id="IPR011527">
    <property type="entry name" value="ABC1_TM_dom"/>
</dbReference>
<comment type="subcellular location">
    <subcellularLocation>
        <location evidence="1">Cell inner membrane</location>
        <topology evidence="1">Multi-pass membrane protein</topology>
    </subcellularLocation>
</comment>
<organism evidence="13 14">
    <name type="scientific">Senegalimassilia anaerobia</name>
    <dbReference type="NCBI Taxonomy" id="1473216"/>
    <lineage>
        <taxon>Bacteria</taxon>
        <taxon>Bacillati</taxon>
        <taxon>Actinomycetota</taxon>
        <taxon>Coriobacteriia</taxon>
        <taxon>Coriobacteriales</taxon>
        <taxon>Coriobacteriaceae</taxon>
        <taxon>Senegalimassilia</taxon>
    </lineage>
</organism>
<comment type="similarity">
    <text evidence="9">Belongs to the ABC transporter superfamily. Siderophore-Fe(3+) uptake transporter (SIUT) (TC 3.A.1.21) family.</text>
</comment>
<dbReference type="SUPFAM" id="SSF90123">
    <property type="entry name" value="ABC transporter transmembrane region"/>
    <property type="match status" value="1"/>
</dbReference>
<keyword evidence="7 10" id="KW-1133">Transmembrane helix</keyword>
<feature type="transmembrane region" description="Helical" evidence="10">
    <location>
        <begin position="284"/>
        <end position="308"/>
    </location>
</feature>
<keyword evidence="5" id="KW-0547">Nucleotide-binding</keyword>
<dbReference type="InterPro" id="IPR039421">
    <property type="entry name" value="Type_1_exporter"/>
</dbReference>
<dbReference type="Gene3D" id="3.40.50.300">
    <property type="entry name" value="P-loop containing nucleotide triphosphate hydrolases"/>
    <property type="match status" value="1"/>
</dbReference>
<dbReference type="STRING" id="1034345.GCA_000236865_01812"/>
<dbReference type="GO" id="GO:0005524">
    <property type="term" value="F:ATP binding"/>
    <property type="evidence" value="ECO:0007669"/>
    <property type="project" value="UniProtKB-KW"/>
</dbReference>
<dbReference type="PANTHER" id="PTHR24221">
    <property type="entry name" value="ATP-BINDING CASSETTE SUB-FAMILY B"/>
    <property type="match status" value="1"/>
</dbReference>
<keyword evidence="8 10" id="KW-0472">Membrane</keyword>
<evidence type="ECO:0000256" key="4">
    <source>
        <dbReference type="ARBA" id="ARBA00022692"/>
    </source>
</evidence>
<dbReference type="PROSITE" id="PS50929">
    <property type="entry name" value="ABC_TM1F"/>
    <property type="match status" value="1"/>
</dbReference>
<feature type="transmembrane region" description="Helical" evidence="10">
    <location>
        <begin position="164"/>
        <end position="183"/>
    </location>
</feature>
<evidence type="ECO:0000256" key="6">
    <source>
        <dbReference type="ARBA" id="ARBA00022840"/>
    </source>
</evidence>
<gene>
    <name evidence="13" type="ORF">C1880_07295</name>
</gene>
<dbReference type="InterPro" id="IPR017871">
    <property type="entry name" value="ABC_transporter-like_CS"/>
</dbReference>
<evidence type="ECO:0000256" key="2">
    <source>
        <dbReference type="ARBA" id="ARBA00022448"/>
    </source>
</evidence>